<evidence type="ECO:0000313" key="1">
    <source>
        <dbReference type="EMBL" id="OFW56730.1"/>
    </source>
</evidence>
<sequence>MDYQAGSTVFWEGKVLANKLAQEIEKLLSDILGEFIAKATVKKNCELIGTTPDTLTIDQLPELAEKIDKSVAFFSGEGEASGVGDKIKSIRV</sequence>
<gene>
    <name evidence="1" type="ORF">A2Y75_08095</name>
</gene>
<reference evidence="1 2" key="1">
    <citation type="journal article" date="2016" name="Nat. Commun.">
        <title>Thousands of microbial genomes shed light on interconnected biogeochemical processes in an aquifer system.</title>
        <authorList>
            <person name="Anantharaman K."/>
            <person name="Brown C.T."/>
            <person name="Hug L.A."/>
            <person name="Sharon I."/>
            <person name="Castelle C.J."/>
            <person name="Probst A.J."/>
            <person name="Thomas B.C."/>
            <person name="Singh A."/>
            <person name="Wilkins M.J."/>
            <person name="Karaoz U."/>
            <person name="Brodie E.L."/>
            <person name="Williams K.H."/>
            <person name="Hubbard S.S."/>
            <person name="Banfield J.F."/>
        </authorList>
    </citation>
    <scope>NUCLEOTIDE SEQUENCE [LARGE SCALE GENOMIC DNA]</scope>
</reference>
<protein>
    <submittedName>
        <fullName evidence="1">Uncharacterized protein</fullName>
    </submittedName>
</protein>
<proteinExistence type="predicted"/>
<comment type="caution">
    <text evidence="1">The sequence shown here is derived from an EMBL/GenBank/DDBJ whole genome shotgun (WGS) entry which is preliminary data.</text>
</comment>
<dbReference type="AlphaFoldDB" id="A0A1F2WIR6"/>
<dbReference type="EMBL" id="MELK01000041">
    <property type="protein sequence ID" value="OFW56730.1"/>
    <property type="molecule type" value="Genomic_DNA"/>
</dbReference>
<evidence type="ECO:0000313" key="2">
    <source>
        <dbReference type="Proteomes" id="UP000177876"/>
    </source>
</evidence>
<organism evidence="1 2">
    <name type="scientific">Candidatus Solincola sediminis</name>
    <dbReference type="NCBI Taxonomy" id="1797199"/>
    <lineage>
        <taxon>Bacteria</taxon>
        <taxon>Bacillati</taxon>
        <taxon>Actinomycetota</taxon>
        <taxon>Candidatus Geothermincolia</taxon>
        <taxon>Candidatus Geothermincolales</taxon>
        <taxon>Candidatus Geothermincolaceae</taxon>
        <taxon>Candidatus Solincola</taxon>
    </lineage>
</organism>
<accession>A0A1F2WIR6</accession>
<name>A0A1F2WIR6_9ACTN</name>
<dbReference type="Proteomes" id="UP000177876">
    <property type="component" value="Unassembled WGS sequence"/>
</dbReference>